<accession>A0A1E1KR60</accession>
<dbReference type="GO" id="GO:0005524">
    <property type="term" value="F:ATP binding"/>
    <property type="evidence" value="ECO:0007669"/>
    <property type="project" value="UniProtKB-KW"/>
</dbReference>
<feature type="domain" description="Protein kinase" evidence="6">
    <location>
        <begin position="121"/>
        <end position="478"/>
    </location>
</feature>
<dbReference type="OrthoDB" id="4062651at2759"/>
<dbReference type="InterPro" id="IPR050660">
    <property type="entry name" value="NEK_Ser/Thr_kinase"/>
</dbReference>
<dbReference type="SUPFAM" id="SSF56112">
    <property type="entry name" value="Protein kinase-like (PK-like)"/>
    <property type="match status" value="1"/>
</dbReference>
<dbReference type="GO" id="GO:0004674">
    <property type="term" value="F:protein serine/threonine kinase activity"/>
    <property type="evidence" value="ECO:0007669"/>
    <property type="project" value="UniProtKB-EC"/>
</dbReference>
<evidence type="ECO:0000256" key="4">
    <source>
        <dbReference type="ARBA" id="ARBA00022777"/>
    </source>
</evidence>
<dbReference type="InterPro" id="IPR000719">
    <property type="entry name" value="Prot_kinase_dom"/>
</dbReference>
<evidence type="ECO:0000256" key="5">
    <source>
        <dbReference type="ARBA" id="ARBA00022840"/>
    </source>
</evidence>
<dbReference type="EC" id="2.7.11.1" evidence="1"/>
<evidence type="ECO:0000313" key="8">
    <source>
        <dbReference type="Proteomes" id="UP000178912"/>
    </source>
</evidence>
<dbReference type="Gene3D" id="1.10.510.10">
    <property type="entry name" value="Transferase(Phosphotransferase) domain 1"/>
    <property type="match status" value="1"/>
</dbReference>
<name>A0A1E1KR60_9HELO</name>
<dbReference type="AlphaFoldDB" id="A0A1E1KR60"/>
<dbReference type="Proteomes" id="UP000178912">
    <property type="component" value="Unassembled WGS sequence"/>
</dbReference>
<dbReference type="InterPro" id="IPR011009">
    <property type="entry name" value="Kinase-like_dom_sf"/>
</dbReference>
<keyword evidence="8" id="KW-1185">Reference proteome</keyword>
<dbReference type="Pfam" id="PF00069">
    <property type="entry name" value="Pkinase"/>
    <property type="match status" value="1"/>
</dbReference>
<dbReference type="PANTHER" id="PTHR43671:SF13">
    <property type="entry name" value="SERINE_THREONINE-PROTEIN KINASE NEK2"/>
    <property type="match status" value="1"/>
</dbReference>
<gene>
    <name evidence="7" type="ORF">RAG0_08520</name>
</gene>
<sequence>MATGGDPALFLEAFNYWDEYLTPPPPPGAPARQAMTLAAAMANYNSTYAVPGSTAPLTTTAVFPAAVLRRRKRRLPPIAAPRRAKPTQNYNLKFTRRAYEPVGAPGPGAPGGGPTGSARNWRFVKLLGQGVGPPVALWEYNGPLPGPVINKIAVKNSPTPPNNDLPIEGAHLGMLTIAPTEHIVQLYVNPPDTLTPAECAAQGLDPLIWNTAVRRLIMEYCPQGSLQRLLNYRIGRRLPFPELTLWRIFECLIDGLAVMEFDGEITTSAGVLVPPAAFNPADNMVVHFDLKPPNIFGINRTYAGGTHPFTPIWKLGDFGLAQDLSRDKHNVSVASAGLGWTGPALYSQLHSEMRRHGTKGYFPPEQFSPRWHYRDYRDSTVCGKYGPWSNIWSMAAVMYQLACLDEGTPEPYWPFNPAALPGGQAFPIRGAPALGITYGTKLRITPYSAALKDFIHECLYEEPANRPTILTLKAHVLAGIAACAGQAVEGWQDLDMPEPKIP</sequence>
<dbReference type="SMART" id="SM00220">
    <property type="entry name" value="S_TKc"/>
    <property type="match status" value="1"/>
</dbReference>
<evidence type="ECO:0000259" key="6">
    <source>
        <dbReference type="PROSITE" id="PS50011"/>
    </source>
</evidence>
<evidence type="ECO:0000313" key="7">
    <source>
        <dbReference type="EMBL" id="CZT00498.1"/>
    </source>
</evidence>
<keyword evidence="4" id="KW-0418">Kinase</keyword>
<evidence type="ECO:0000256" key="3">
    <source>
        <dbReference type="ARBA" id="ARBA00022741"/>
    </source>
</evidence>
<dbReference type="PROSITE" id="PS50011">
    <property type="entry name" value="PROTEIN_KINASE_DOM"/>
    <property type="match status" value="1"/>
</dbReference>
<keyword evidence="5" id="KW-0067">ATP-binding</keyword>
<proteinExistence type="predicted"/>
<evidence type="ECO:0000256" key="2">
    <source>
        <dbReference type="ARBA" id="ARBA00022679"/>
    </source>
</evidence>
<protein>
    <recommendedName>
        <fullName evidence="1">non-specific serine/threonine protein kinase</fullName>
        <ecNumber evidence="1">2.7.11.1</ecNumber>
    </recommendedName>
</protein>
<dbReference type="EMBL" id="FJUX01000046">
    <property type="protein sequence ID" value="CZT00498.1"/>
    <property type="molecule type" value="Genomic_DNA"/>
</dbReference>
<keyword evidence="2" id="KW-0808">Transferase</keyword>
<dbReference type="PANTHER" id="PTHR43671">
    <property type="entry name" value="SERINE/THREONINE-PROTEIN KINASE NEK"/>
    <property type="match status" value="1"/>
</dbReference>
<organism evidence="7 8">
    <name type="scientific">Rhynchosporium agropyri</name>
    <dbReference type="NCBI Taxonomy" id="914238"/>
    <lineage>
        <taxon>Eukaryota</taxon>
        <taxon>Fungi</taxon>
        <taxon>Dikarya</taxon>
        <taxon>Ascomycota</taxon>
        <taxon>Pezizomycotina</taxon>
        <taxon>Leotiomycetes</taxon>
        <taxon>Helotiales</taxon>
        <taxon>Ploettnerulaceae</taxon>
        <taxon>Rhynchosporium</taxon>
    </lineage>
</organism>
<reference evidence="8" key="1">
    <citation type="submission" date="2016-03" db="EMBL/GenBank/DDBJ databases">
        <authorList>
            <person name="Guldener U."/>
        </authorList>
    </citation>
    <scope>NUCLEOTIDE SEQUENCE [LARGE SCALE GENOMIC DNA]</scope>
    <source>
        <strain evidence="8">04CH-RAC-A.6.1</strain>
    </source>
</reference>
<keyword evidence="3" id="KW-0547">Nucleotide-binding</keyword>
<evidence type="ECO:0000256" key="1">
    <source>
        <dbReference type="ARBA" id="ARBA00012513"/>
    </source>
</evidence>